<dbReference type="PANTHER" id="PTHR34217">
    <property type="entry name" value="METAL-DEPENDENT CARBOXYPEPTIDASE"/>
    <property type="match status" value="1"/>
</dbReference>
<dbReference type="GO" id="GO:0004181">
    <property type="term" value="F:metallocarboxypeptidase activity"/>
    <property type="evidence" value="ECO:0007669"/>
    <property type="project" value="UniProtKB-UniRule"/>
</dbReference>
<dbReference type="CDD" id="cd06460">
    <property type="entry name" value="M32_Taq"/>
    <property type="match status" value="1"/>
</dbReference>
<feature type="binding site" evidence="2">
    <location>
        <position position="279"/>
    </location>
    <ligand>
        <name>Zn(2+)</name>
        <dbReference type="ChEBI" id="CHEBI:29105"/>
        <note>catalytic</note>
    </ligand>
</feature>
<keyword evidence="1" id="KW-0645">Protease</keyword>
<gene>
    <name evidence="4" type="ORF">KS4_22520</name>
</gene>
<evidence type="ECO:0000256" key="2">
    <source>
        <dbReference type="PIRSR" id="PIRSR006615-1"/>
    </source>
</evidence>
<keyword evidence="1 4" id="KW-0378">Hydrolase</keyword>
<evidence type="ECO:0000313" key="4">
    <source>
        <dbReference type="EMBL" id="QDU34189.1"/>
    </source>
</evidence>
<name>A0A517YVE4_9BACT</name>
<accession>A0A517YVE4</accession>
<evidence type="ECO:0000313" key="5">
    <source>
        <dbReference type="Proteomes" id="UP000317369"/>
    </source>
</evidence>
<dbReference type="PRINTS" id="PR00998">
    <property type="entry name" value="CRBOXYPTASET"/>
</dbReference>
<feature type="binding site" evidence="2">
    <location>
        <position position="283"/>
    </location>
    <ligand>
        <name>Zn(2+)</name>
        <dbReference type="ChEBI" id="CHEBI:29105"/>
        <note>catalytic</note>
    </ligand>
</feature>
<dbReference type="SUPFAM" id="SSF55486">
    <property type="entry name" value="Metalloproteases ('zincins'), catalytic domain"/>
    <property type="match status" value="1"/>
</dbReference>
<dbReference type="Pfam" id="PF02074">
    <property type="entry name" value="Peptidase_M32"/>
    <property type="match status" value="1"/>
</dbReference>
<protein>
    <recommendedName>
        <fullName evidence="1">Metal-dependent carboxypeptidase</fullName>
        <ecNumber evidence="1">3.4.17.19</ecNumber>
    </recommendedName>
</protein>
<dbReference type="KEGG" id="pcor:KS4_22520"/>
<reference evidence="4 5" key="1">
    <citation type="submission" date="2019-02" db="EMBL/GenBank/DDBJ databases">
        <title>Deep-cultivation of Planctomycetes and their phenomic and genomic characterization uncovers novel biology.</title>
        <authorList>
            <person name="Wiegand S."/>
            <person name="Jogler M."/>
            <person name="Boedeker C."/>
            <person name="Pinto D."/>
            <person name="Vollmers J."/>
            <person name="Rivas-Marin E."/>
            <person name="Kohn T."/>
            <person name="Peeters S.H."/>
            <person name="Heuer A."/>
            <person name="Rast P."/>
            <person name="Oberbeckmann S."/>
            <person name="Bunk B."/>
            <person name="Jeske O."/>
            <person name="Meyerdierks A."/>
            <person name="Storesund J.E."/>
            <person name="Kallscheuer N."/>
            <person name="Luecker S."/>
            <person name="Lage O.M."/>
            <person name="Pohl T."/>
            <person name="Merkel B.J."/>
            <person name="Hornburger P."/>
            <person name="Mueller R.-W."/>
            <person name="Bruemmer F."/>
            <person name="Labrenz M."/>
            <person name="Spormann A.M."/>
            <person name="Op den Camp H."/>
            <person name="Overmann J."/>
            <person name="Amann R."/>
            <person name="Jetten M.S.M."/>
            <person name="Mascher T."/>
            <person name="Medema M.H."/>
            <person name="Devos D.P."/>
            <person name="Kaster A.-K."/>
            <person name="Ovreas L."/>
            <person name="Rohde M."/>
            <person name="Galperin M.Y."/>
            <person name="Jogler C."/>
        </authorList>
    </citation>
    <scope>NUCLEOTIDE SEQUENCE [LARGE SCALE GENOMIC DNA]</scope>
    <source>
        <strain evidence="4 5">KS4</strain>
    </source>
</reference>
<sequence length="515" mass="57682">MKERLSMTGEKAYEQLCKKYGEITTLRNVSWGLHWDQDVMMPTMGLKNRARQLEMLSGLEHEMLVVDEIGDLLSICEDEWGEQIGSLGGEAKVVNVREIRREYDLARKLPGDLVKAQTSASSLARGAWGEAKKDRDFKGFSGHLEKLLGILREKADCLSEGKVVAEKWDALADLYEPGCQAREVEAVFRPLRERLVDLVGRIAEKGYEPKDVVNGVEVGFDAQMSFVRKIAEKIGFDFEGGRLDTSAHPFCSGYGYGDVRMTTHVTGDRLGGTLSSVMHESGHGMYTQGALEKHAGMPMGNYVSLGIHESQSRMWENQVGRSETFWKWCAGEMRHEFGELYEGLNARQAYEGMNGVKRSLIRTRADEVTYNLHVMVRFELEVAMMRGDLEVADLPGAWDEKYKDYLGLDVPDVGVGCLQDIHWSLGAIGYFPTYTLGNLYSAQFYEAAKRALGDIEGGFEQGEFVGLLGWLQTNIHEQGMRYRAGDLCEEVTGEKLGADALMRHLEAKFGDIYGL</sequence>
<keyword evidence="1" id="KW-0482">Metalloprotease</keyword>
<evidence type="ECO:0000256" key="3">
    <source>
        <dbReference type="PIRSR" id="PIRSR006615-2"/>
    </source>
</evidence>
<dbReference type="EC" id="3.4.17.19" evidence="1"/>
<proteinExistence type="inferred from homology"/>
<keyword evidence="5" id="KW-1185">Reference proteome</keyword>
<comment type="similarity">
    <text evidence="1">Belongs to the peptidase M32 family.</text>
</comment>
<dbReference type="PIRSF" id="PIRSF006615">
    <property type="entry name" value="Zn_crbxpep_Taq"/>
    <property type="match status" value="1"/>
</dbReference>
<dbReference type="AlphaFoldDB" id="A0A517YVE4"/>
<dbReference type="InterPro" id="IPR001333">
    <property type="entry name" value="Peptidase_M32_Taq"/>
</dbReference>
<keyword evidence="2" id="KW-0862">Zinc</keyword>
<dbReference type="Gene3D" id="1.10.1370.30">
    <property type="match status" value="1"/>
</dbReference>
<feature type="binding site" evidence="2">
    <location>
        <position position="309"/>
    </location>
    <ligand>
        <name>Zn(2+)</name>
        <dbReference type="ChEBI" id="CHEBI:29105"/>
        <note>catalytic</note>
    </ligand>
</feature>
<feature type="active site" description="Proton donor/acceptor" evidence="3">
    <location>
        <position position="280"/>
    </location>
</feature>
<dbReference type="PROSITE" id="PS52034">
    <property type="entry name" value="PEPTIDASE_M32"/>
    <property type="match status" value="1"/>
</dbReference>
<dbReference type="Proteomes" id="UP000317369">
    <property type="component" value="Chromosome"/>
</dbReference>
<organism evidence="4 5">
    <name type="scientific">Poriferisphaera corsica</name>
    <dbReference type="NCBI Taxonomy" id="2528020"/>
    <lineage>
        <taxon>Bacteria</taxon>
        <taxon>Pseudomonadati</taxon>
        <taxon>Planctomycetota</taxon>
        <taxon>Phycisphaerae</taxon>
        <taxon>Phycisphaerales</taxon>
        <taxon>Phycisphaeraceae</taxon>
        <taxon>Poriferisphaera</taxon>
    </lineage>
</organism>
<dbReference type="GO" id="GO:0046872">
    <property type="term" value="F:metal ion binding"/>
    <property type="evidence" value="ECO:0007669"/>
    <property type="project" value="UniProtKB-KW"/>
</dbReference>
<dbReference type="RefSeq" id="WP_200761169.1">
    <property type="nucleotide sequence ID" value="NZ_CP036425.1"/>
</dbReference>
<comment type="cofactor">
    <cofactor evidence="2">
        <name>Zn(2+)</name>
        <dbReference type="ChEBI" id="CHEBI:29105"/>
    </cofactor>
    <text evidence="2">Binds 1 zinc ion per subunit.</text>
</comment>
<keyword evidence="1 4" id="KW-0121">Carboxypeptidase</keyword>
<dbReference type="GO" id="GO:0006508">
    <property type="term" value="P:proteolysis"/>
    <property type="evidence" value="ECO:0007669"/>
    <property type="project" value="UniProtKB-UniRule"/>
</dbReference>
<comment type="function">
    <text evidence="1">Broad specificity carboxypetidase that releases amino acids sequentially from the C-terminus, including neutral, aromatic, polar and basic residues.</text>
</comment>
<dbReference type="EMBL" id="CP036425">
    <property type="protein sequence ID" value="QDU34189.1"/>
    <property type="molecule type" value="Genomic_DNA"/>
</dbReference>
<evidence type="ECO:0000256" key="1">
    <source>
        <dbReference type="PIRNR" id="PIRNR006615"/>
    </source>
</evidence>
<keyword evidence="1 2" id="KW-0479">Metal-binding</keyword>
<dbReference type="PANTHER" id="PTHR34217:SF1">
    <property type="entry name" value="CARBOXYPEPTIDASE 1"/>
    <property type="match status" value="1"/>
</dbReference>
<comment type="catalytic activity">
    <reaction evidence="1">
        <text>Release of a C-terminal amino acid with broad specificity, except for -Pro.</text>
        <dbReference type="EC" id="3.4.17.19"/>
    </reaction>
</comment>